<keyword evidence="2" id="KW-1003">Cell membrane</keyword>
<dbReference type="Proteomes" id="UP000094291">
    <property type="component" value="Unassembled WGS sequence"/>
</dbReference>
<evidence type="ECO:0000256" key="6">
    <source>
        <dbReference type="SAM" id="Phobius"/>
    </source>
</evidence>
<evidence type="ECO:0000256" key="4">
    <source>
        <dbReference type="ARBA" id="ARBA00022989"/>
    </source>
</evidence>
<dbReference type="Gene3D" id="1.20.950.20">
    <property type="entry name" value="Transmembrane di-heme cytochromes, Chain C"/>
    <property type="match status" value="1"/>
</dbReference>
<comment type="caution">
    <text evidence="8">The sequence shown here is derived from an EMBL/GenBank/DDBJ whole genome shotgun (WGS) entry which is preliminary data.</text>
</comment>
<gene>
    <name evidence="8" type="ORF">BFW38_13265</name>
</gene>
<evidence type="ECO:0000259" key="7">
    <source>
        <dbReference type="Pfam" id="PF01292"/>
    </source>
</evidence>
<accession>A0A1E2VBK7</accession>
<feature type="transmembrane region" description="Helical" evidence="6">
    <location>
        <begin position="128"/>
        <end position="149"/>
    </location>
</feature>
<keyword evidence="3 6" id="KW-0812">Transmembrane</keyword>
<keyword evidence="9" id="KW-1185">Reference proteome</keyword>
<dbReference type="AlphaFoldDB" id="A0A1E2VBK7"/>
<comment type="subcellular location">
    <subcellularLocation>
        <location evidence="1">Cell membrane</location>
        <topology evidence="1">Multi-pass membrane protein</topology>
    </subcellularLocation>
</comment>
<protein>
    <recommendedName>
        <fullName evidence="7">Cytochrome b561 bacterial/Ni-hydrogenase domain-containing protein</fullName>
    </recommendedName>
</protein>
<dbReference type="GO" id="GO:0005886">
    <property type="term" value="C:plasma membrane"/>
    <property type="evidence" value="ECO:0007669"/>
    <property type="project" value="UniProtKB-SubCell"/>
</dbReference>
<dbReference type="InterPro" id="IPR016174">
    <property type="entry name" value="Di-haem_cyt_TM"/>
</dbReference>
<dbReference type="GO" id="GO:0020037">
    <property type="term" value="F:heme binding"/>
    <property type="evidence" value="ECO:0007669"/>
    <property type="project" value="TreeGrafter"/>
</dbReference>
<keyword evidence="5 6" id="KW-0472">Membrane</keyword>
<dbReference type="PANTHER" id="PTHR30485">
    <property type="entry name" value="NI/FE-HYDROGENASE 1 B-TYPE CYTOCHROME SUBUNIT"/>
    <property type="match status" value="1"/>
</dbReference>
<evidence type="ECO:0000256" key="2">
    <source>
        <dbReference type="ARBA" id="ARBA00022475"/>
    </source>
</evidence>
<dbReference type="SUPFAM" id="SSF81342">
    <property type="entry name" value="Transmembrane di-heme cytochromes"/>
    <property type="match status" value="1"/>
</dbReference>
<feature type="domain" description="Cytochrome b561 bacterial/Ni-hydrogenase" evidence="7">
    <location>
        <begin position="19"/>
        <end position="162"/>
    </location>
</feature>
<reference evidence="8 9" key="1">
    <citation type="submission" date="2016-08" db="EMBL/GenBank/DDBJ databases">
        <authorList>
            <person name="Seilhamer J.J."/>
        </authorList>
    </citation>
    <scope>NUCLEOTIDE SEQUENCE [LARGE SCALE GENOMIC DNA]</scope>
    <source>
        <strain evidence="8 9">PH27A</strain>
    </source>
</reference>
<proteinExistence type="predicted"/>
<dbReference type="InterPro" id="IPR051542">
    <property type="entry name" value="Hydrogenase_cytochrome"/>
</dbReference>
<dbReference type="Pfam" id="PF01292">
    <property type="entry name" value="Ni_hydr_CYTB"/>
    <property type="match status" value="1"/>
</dbReference>
<evidence type="ECO:0000256" key="5">
    <source>
        <dbReference type="ARBA" id="ARBA00023136"/>
    </source>
</evidence>
<evidence type="ECO:0000313" key="9">
    <source>
        <dbReference type="Proteomes" id="UP000094291"/>
    </source>
</evidence>
<dbReference type="STRING" id="197479.BFW38_13265"/>
<dbReference type="GO" id="GO:0022904">
    <property type="term" value="P:respiratory electron transport chain"/>
    <property type="evidence" value="ECO:0007669"/>
    <property type="project" value="InterPro"/>
</dbReference>
<name>A0A1E2VBK7_9GAMM</name>
<dbReference type="EMBL" id="MDTQ01000001">
    <property type="protein sequence ID" value="ODC04359.1"/>
    <property type="molecule type" value="Genomic_DNA"/>
</dbReference>
<evidence type="ECO:0000313" key="8">
    <source>
        <dbReference type="EMBL" id="ODC04359.1"/>
    </source>
</evidence>
<feature type="transmembrane region" description="Helical" evidence="6">
    <location>
        <begin position="20"/>
        <end position="40"/>
    </location>
</feature>
<organism evidence="8 9">
    <name type="scientific">Terasakiispira papahanaumokuakeensis</name>
    <dbReference type="NCBI Taxonomy" id="197479"/>
    <lineage>
        <taxon>Bacteria</taxon>
        <taxon>Pseudomonadati</taxon>
        <taxon>Pseudomonadota</taxon>
        <taxon>Gammaproteobacteria</taxon>
        <taxon>Oceanospirillales</taxon>
        <taxon>Terasakiispira</taxon>
    </lineage>
</organism>
<evidence type="ECO:0000256" key="3">
    <source>
        <dbReference type="ARBA" id="ARBA00022692"/>
    </source>
</evidence>
<dbReference type="GO" id="GO:0009055">
    <property type="term" value="F:electron transfer activity"/>
    <property type="evidence" value="ECO:0007669"/>
    <property type="project" value="InterPro"/>
</dbReference>
<sequence length="166" mass="18063">MLAAAVITAWLTSEDDNPLHIWSGYVVGSWVIFRIIWGIAGPQHARFSDFVRSPRAALDYLKSLYQGHPQSYTGHNPAGGLMTLTLLGLLGIQVALGLIMLAHHGEGILADTAIAELYSHDLKEGHEFIGNAMLLLIACHLAGVAISSWRHRENLVKAMITGRKSS</sequence>
<dbReference type="PANTHER" id="PTHR30485:SF2">
    <property type="entry name" value="BLL0597 PROTEIN"/>
    <property type="match status" value="1"/>
</dbReference>
<evidence type="ECO:0000256" key="1">
    <source>
        <dbReference type="ARBA" id="ARBA00004651"/>
    </source>
</evidence>
<dbReference type="InterPro" id="IPR011577">
    <property type="entry name" value="Cyt_b561_bac/Ni-Hgenase"/>
</dbReference>
<feature type="transmembrane region" description="Helical" evidence="6">
    <location>
        <begin position="81"/>
        <end position="102"/>
    </location>
</feature>
<keyword evidence="4 6" id="KW-1133">Transmembrane helix</keyword>